<keyword evidence="2" id="KW-1185">Reference proteome</keyword>
<evidence type="ECO:0000313" key="2">
    <source>
        <dbReference type="Proteomes" id="UP000255177"/>
    </source>
</evidence>
<dbReference type="AlphaFoldDB" id="A0A380SYP8"/>
<dbReference type="EMBL" id="UIDD01000007">
    <property type="protein sequence ID" value="SUQ62873.1"/>
    <property type="molecule type" value="Genomic_DNA"/>
</dbReference>
<sequence>MSSIHDQAMQYIYQQVLQRLLDHLSQAQKASLQLLIQRLIVAAGGIERINGFKLMFAHDGSQNASHALACLRAAQLSIAARTPGTFQLRVAVVRQPGMSTTALSNLNTGFPRCSCMMIRGLNC</sequence>
<dbReference type="Proteomes" id="UP000255177">
    <property type="component" value="Unassembled WGS sequence"/>
</dbReference>
<proteinExistence type="predicted"/>
<organism evidence="1 2">
    <name type="scientific">Pseudomonas wadenswilerensis</name>
    <dbReference type="NCBI Taxonomy" id="1785161"/>
    <lineage>
        <taxon>Bacteria</taxon>
        <taxon>Pseudomonadati</taxon>
        <taxon>Pseudomonadota</taxon>
        <taxon>Gammaproteobacteria</taxon>
        <taxon>Pseudomonadales</taxon>
        <taxon>Pseudomonadaceae</taxon>
        <taxon>Pseudomonas</taxon>
    </lineage>
</organism>
<name>A0A380SYP8_9PSED</name>
<reference evidence="2" key="1">
    <citation type="submission" date="2018-07" db="EMBL/GenBank/DDBJ databases">
        <authorList>
            <person name="Blom J."/>
        </authorList>
    </citation>
    <scope>NUCLEOTIDE SEQUENCE [LARGE SCALE GENOMIC DNA]</scope>
    <source>
        <strain evidence="2">CCOS 864</strain>
    </source>
</reference>
<accession>A0A380SYP8</accession>
<protein>
    <submittedName>
        <fullName evidence="1">Uncharacterized protein</fullName>
    </submittedName>
</protein>
<gene>
    <name evidence="1" type="ORF">CCOS864_02322</name>
</gene>
<evidence type="ECO:0000313" key="1">
    <source>
        <dbReference type="EMBL" id="SUQ62873.1"/>
    </source>
</evidence>